<dbReference type="KEGG" id="anf:AQPE_2713"/>
<sequence>MGGGIYTFVGNLIPMEGISPEWKYEVFRRKDQLEHAKIQLKREFVEKSN</sequence>
<accession>A0A5K7SAG1</accession>
<keyword evidence="2" id="KW-1185">Reference proteome</keyword>
<gene>
    <name evidence="1" type="ORF">AQPE_2713</name>
</gene>
<protein>
    <submittedName>
        <fullName evidence="1">Uncharacterized protein</fullName>
    </submittedName>
</protein>
<name>A0A5K7SAG1_9BACT</name>
<evidence type="ECO:0000313" key="2">
    <source>
        <dbReference type="Proteomes" id="UP001193389"/>
    </source>
</evidence>
<dbReference type="EMBL" id="AP018694">
    <property type="protein sequence ID" value="BBE18550.1"/>
    <property type="molecule type" value="Genomic_DNA"/>
</dbReference>
<organism evidence="1 2">
    <name type="scientific">Aquipluma nitroreducens</name>
    <dbReference type="NCBI Taxonomy" id="2010828"/>
    <lineage>
        <taxon>Bacteria</taxon>
        <taxon>Pseudomonadati</taxon>
        <taxon>Bacteroidota</taxon>
        <taxon>Bacteroidia</taxon>
        <taxon>Marinilabiliales</taxon>
        <taxon>Prolixibacteraceae</taxon>
        <taxon>Aquipluma</taxon>
    </lineage>
</organism>
<dbReference type="Proteomes" id="UP001193389">
    <property type="component" value="Chromosome"/>
</dbReference>
<dbReference type="AlphaFoldDB" id="A0A5K7SAG1"/>
<evidence type="ECO:0000313" key="1">
    <source>
        <dbReference type="EMBL" id="BBE18550.1"/>
    </source>
</evidence>
<reference evidence="1" key="1">
    <citation type="journal article" date="2020" name="Int. J. Syst. Evol. Microbiol.">
        <title>Aquipluma nitroreducens gen. nov. sp. nov., a novel facultatively anaerobic bacterium isolated from a freshwater lake.</title>
        <authorList>
            <person name="Watanabe M."/>
            <person name="Kojima H."/>
            <person name="Fukui M."/>
        </authorList>
    </citation>
    <scope>NUCLEOTIDE SEQUENCE</scope>
    <source>
        <strain evidence="1">MeG22</strain>
    </source>
</reference>
<proteinExistence type="predicted"/>